<dbReference type="HOGENOM" id="CLU_053084_0_1_12"/>
<keyword evidence="14" id="KW-1185">Reference proteome</keyword>
<dbReference type="STRING" id="183.GCA_002009735_02736"/>
<feature type="domain" description="DNA-directed RNA polymerase RpoA/D/Rpb3-type" evidence="12">
    <location>
        <begin position="25"/>
        <end position="235"/>
    </location>
</feature>
<keyword evidence="7 11" id="KW-0804">Transcription</keyword>
<comment type="domain">
    <text evidence="11">The N-terminal domain is essential for RNAP assembly and basal transcription, whereas the C-terminal domain is involved in interaction with transcriptional regulators and with upstream promoter elements.</text>
</comment>
<evidence type="ECO:0000256" key="5">
    <source>
        <dbReference type="ARBA" id="ARBA00022679"/>
    </source>
</evidence>
<evidence type="ECO:0000256" key="6">
    <source>
        <dbReference type="ARBA" id="ARBA00022695"/>
    </source>
</evidence>
<proteinExistence type="inferred from homology"/>
<keyword evidence="5 11" id="KW-0808">Transferase</keyword>
<protein>
    <recommendedName>
        <fullName evidence="3 11">DNA-directed RNA polymerase subunit alpha</fullName>
        <shortName evidence="11">RNAP subunit alpha</shortName>
        <ecNumber evidence="2 11">2.7.7.6</ecNumber>
    </recommendedName>
    <alternativeName>
        <fullName evidence="9 11">RNA polymerase subunit alpha</fullName>
    </alternativeName>
    <alternativeName>
        <fullName evidence="8 11">Transcriptase subunit alpha</fullName>
    </alternativeName>
</protein>
<dbReference type="Proteomes" id="UP000005737">
    <property type="component" value="Unassembled WGS sequence"/>
</dbReference>
<evidence type="ECO:0000256" key="7">
    <source>
        <dbReference type="ARBA" id="ARBA00023163"/>
    </source>
</evidence>
<dbReference type="Pfam" id="PF03118">
    <property type="entry name" value="RNA_pol_A_CTD"/>
    <property type="match status" value="1"/>
</dbReference>
<dbReference type="EMBL" id="JH597773">
    <property type="protein sequence ID" value="EHQ08430.1"/>
    <property type="molecule type" value="Genomic_DNA"/>
</dbReference>
<dbReference type="EC" id="2.7.7.6" evidence="2 11"/>
<evidence type="ECO:0000313" key="14">
    <source>
        <dbReference type="Proteomes" id="UP000005737"/>
    </source>
</evidence>
<comment type="subunit">
    <text evidence="11">Homodimer. The RNAP catalytic core consists of 2 alpha, 1 beta, 1 beta' and 1 omega subunit. When a sigma factor is associated with the core the holoenzyme is formed, which can initiate transcription.</text>
</comment>
<dbReference type="GO" id="GO:0003899">
    <property type="term" value="F:DNA-directed RNA polymerase activity"/>
    <property type="evidence" value="ECO:0007669"/>
    <property type="project" value="UniProtKB-UniRule"/>
</dbReference>
<comment type="catalytic activity">
    <reaction evidence="10 11">
        <text>RNA(n) + a ribonucleoside 5'-triphosphate = RNA(n+1) + diphosphate</text>
        <dbReference type="Rhea" id="RHEA:21248"/>
        <dbReference type="Rhea" id="RHEA-COMP:14527"/>
        <dbReference type="Rhea" id="RHEA-COMP:17342"/>
        <dbReference type="ChEBI" id="CHEBI:33019"/>
        <dbReference type="ChEBI" id="CHEBI:61557"/>
        <dbReference type="ChEBI" id="CHEBI:140395"/>
        <dbReference type="EC" id="2.7.7.6"/>
    </reaction>
</comment>
<dbReference type="SMART" id="SM00662">
    <property type="entry name" value="RPOLD"/>
    <property type="match status" value="1"/>
</dbReference>
<evidence type="ECO:0000256" key="8">
    <source>
        <dbReference type="ARBA" id="ARBA00032524"/>
    </source>
</evidence>
<dbReference type="InterPro" id="IPR011262">
    <property type="entry name" value="DNA-dir_RNA_pol_insert"/>
</dbReference>
<evidence type="ECO:0000256" key="4">
    <source>
        <dbReference type="ARBA" id="ARBA00022478"/>
    </source>
</evidence>
<dbReference type="RefSeq" id="WP_002775100.1">
    <property type="nucleotide sequence ID" value="NZ_JH597773.1"/>
</dbReference>
<organism evidence="13 14">
    <name type="scientific">Leptonema illini DSM 21528</name>
    <dbReference type="NCBI Taxonomy" id="929563"/>
    <lineage>
        <taxon>Bacteria</taxon>
        <taxon>Pseudomonadati</taxon>
        <taxon>Spirochaetota</taxon>
        <taxon>Spirochaetia</taxon>
        <taxon>Leptospirales</taxon>
        <taxon>Leptospiraceae</taxon>
        <taxon>Leptonema</taxon>
    </lineage>
</organism>
<dbReference type="Pfam" id="PF01000">
    <property type="entry name" value="RNA_pol_A_bac"/>
    <property type="match status" value="1"/>
</dbReference>
<dbReference type="InterPro" id="IPR011773">
    <property type="entry name" value="DNA-dir_RpoA"/>
</dbReference>
<evidence type="ECO:0000313" key="13">
    <source>
        <dbReference type="EMBL" id="EHQ08430.1"/>
    </source>
</evidence>
<dbReference type="Gene3D" id="2.170.120.12">
    <property type="entry name" value="DNA-directed RNA polymerase, insert domain"/>
    <property type="match status" value="1"/>
</dbReference>
<dbReference type="Gene3D" id="3.30.1360.10">
    <property type="entry name" value="RNA polymerase, RBP11-like subunit"/>
    <property type="match status" value="1"/>
</dbReference>
<dbReference type="GO" id="GO:0046983">
    <property type="term" value="F:protein dimerization activity"/>
    <property type="evidence" value="ECO:0007669"/>
    <property type="project" value="InterPro"/>
</dbReference>
<dbReference type="GO" id="GO:0005737">
    <property type="term" value="C:cytoplasm"/>
    <property type="evidence" value="ECO:0007669"/>
    <property type="project" value="UniProtKB-ARBA"/>
</dbReference>
<evidence type="ECO:0000259" key="12">
    <source>
        <dbReference type="SMART" id="SM00662"/>
    </source>
</evidence>
<dbReference type="CDD" id="cd06928">
    <property type="entry name" value="RNAP_alpha_NTD"/>
    <property type="match status" value="1"/>
</dbReference>
<keyword evidence="6 11" id="KW-0548">Nucleotidyltransferase</keyword>
<dbReference type="GO" id="GO:0000428">
    <property type="term" value="C:DNA-directed RNA polymerase complex"/>
    <property type="evidence" value="ECO:0007669"/>
    <property type="project" value="UniProtKB-KW"/>
</dbReference>
<sequence length="329" mass="37518">MKSLLKGFKRPKQVEYQTLANEPGYGKFIAEPFERGFGTTIGNSLRRTLMSSIEGTAITAVRIEGVEHEFATIEGVVEDVTRIILNLKQVRASYDAEVRDEPRIIHIEKKGAGVLKASDLAVDSSIQILNPELQIATLNEDANLVMDIQFERGRGYLAAEILKKSIDEIGTIAVDALFSPVKRVNFQVTETRVGQRTDYEKLTMEIWTDGSITPEDALSQAAKILKDHLSVFINFEELPEEEEDEQPEMEDTLKTNLEKNVEELELSVRSLSMLKSLEIEFVMDLVRKNEEEFQKSRHYSEECLAEIKQKLAEMSLEFGMRELFMQRDY</sequence>
<dbReference type="Gene3D" id="1.10.150.20">
    <property type="entry name" value="5' to 3' exonuclease, C-terminal subdomain"/>
    <property type="match status" value="1"/>
</dbReference>
<dbReference type="SUPFAM" id="SSF56553">
    <property type="entry name" value="Insert subdomain of RNA polymerase alpha subunit"/>
    <property type="match status" value="1"/>
</dbReference>
<gene>
    <name evidence="11" type="primary">rpoA</name>
    <name evidence="13" type="ORF">Lepil_3775</name>
</gene>
<dbReference type="FunFam" id="2.170.120.12:FF:000001">
    <property type="entry name" value="DNA-directed RNA polymerase subunit alpha"/>
    <property type="match status" value="1"/>
</dbReference>
<accession>H2CAQ2</accession>
<dbReference type="Pfam" id="PF01193">
    <property type="entry name" value="RNA_pol_L"/>
    <property type="match status" value="1"/>
</dbReference>
<evidence type="ECO:0000256" key="11">
    <source>
        <dbReference type="HAMAP-Rule" id="MF_00059"/>
    </source>
</evidence>
<dbReference type="InterPro" id="IPR011260">
    <property type="entry name" value="RNAP_asu_C"/>
</dbReference>
<evidence type="ECO:0000256" key="2">
    <source>
        <dbReference type="ARBA" id="ARBA00012418"/>
    </source>
</evidence>
<dbReference type="GO" id="GO:0006351">
    <property type="term" value="P:DNA-templated transcription"/>
    <property type="evidence" value="ECO:0007669"/>
    <property type="project" value="UniProtKB-UniRule"/>
</dbReference>
<evidence type="ECO:0000256" key="3">
    <source>
        <dbReference type="ARBA" id="ARBA00015972"/>
    </source>
</evidence>
<dbReference type="NCBIfam" id="TIGR02027">
    <property type="entry name" value="rpoA"/>
    <property type="match status" value="1"/>
</dbReference>
<dbReference type="GO" id="GO:0003677">
    <property type="term" value="F:DNA binding"/>
    <property type="evidence" value="ECO:0007669"/>
    <property type="project" value="UniProtKB-UniRule"/>
</dbReference>
<dbReference type="NCBIfam" id="NF003519">
    <property type="entry name" value="PRK05182.2-5"/>
    <property type="match status" value="1"/>
</dbReference>
<dbReference type="SUPFAM" id="SSF47789">
    <property type="entry name" value="C-terminal domain of RNA polymerase alpha subunit"/>
    <property type="match status" value="1"/>
</dbReference>
<feature type="region of interest" description="Alpha N-terminal domain (alpha-NTD)" evidence="11">
    <location>
        <begin position="1"/>
        <end position="236"/>
    </location>
</feature>
<evidence type="ECO:0000256" key="10">
    <source>
        <dbReference type="ARBA" id="ARBA00048552"/>
    </source>
</evidence>
<evidence type="ECO:0000256" key="9">
    <source>
        <dbReference type="ARBA" id="ARBA00033070"/>
    </source>
</evidence>
<feature type="region of interest" description="Alpha C-terminal domain (alpha-CTD)" evidence="11">
    <location>
        <begin position="249"/>
        <end position="329"/>
    </location>
</feature>
<dbReference type="NCBIfam" id="NF003513">
    <property type="entry name" value="PRK05182.1-2"/>
    <property type="match status" value="1"/>
</dbReference>
<dbReference type="InterPro" id="IPR036603">
    <property type="entry name" value="RBP11-like"/>
</dbReference>
<dbReference type="SUPFAM" id="SSF55257">
    <property type="entry name" value="RBP11-like subunits of RNA polymerase"/>
    <property type="match status" value="1"/>
</dbReference>
<evidence type="ECO:0000256" key="1">
    <source>
        <dbReference type="ARBA" id="ARBA00007123"/>
    </source>
</evidence>
<dbReference type="InterPro" id="IPR036643">
    <property type="entry name" value="RNApol_insert_sf"/>
</dbReference>
<comment type="function">
    <text evidence="11">DNA-dependent RNA polymerase catalyzes the transcription of DNA into RNA using the four ribonucleoside triphosphates as substrates.</text>
</comment>
<dbReference type="InterPro" id="IPR011263">
    <property type="entry name" value="DNA-dir_RNA_pol_RpoA/D/Rpb3"/>
</dbReference>
<keyword evidence="4 11" id="KW-0240">DNA-directed RNA polymerase</keyword>
<dbReference type="HAMAP" id="MF_00059">
    <property type="entry name" value="RNApol_bact_RpoA"/>
    <property type="match status" value="1"/>
</dbReference>
<dbReference type="AlphaFoldDB" id="H2CAQ2"/>
<name>H2CAQ2_9LEPT</name>
<reference evidence="13 14" key="1">
    <citation type="submission" date="2011-10" db="EMBL/GenBank/DDBJ databases">
        <title>The Improved High-Quality Draft genome of Leptonema illini DSM 21528.</title>
        <authorList>
            <consortium name="US DOE Joint Genome Institute (JGI-PGF)"/>
            <person name="Lucas S."/>
            <person name="Copeland A."/>
            <person name="Lapidus A."/>
            <person name="Glavina del Rio T."/>
            <person name="Dalin E."/>
            <person name="Tice H."/>
            <person name="Bruce D."/>
            <person name="Goodwin L."/>
            <person name="Pitluck S."/>
            <person name="Peters L."/>
            <person name="Mikhailova N."/>
            <person name="Held B."/>
            <person name="Kyrpides N."/>
            <person name="Mavromatis K."/>
            <person name="Ivanova N."/>
            <person name="Markowitz V."/>
            <person name="Cheng J.-F."/>
            <person name="Hugenholtz P."/>
            <person name="Woyke T."/>
            <person name="Wu D."/>
            <person name="Gronow S."/>
            <person name="Wellnitz S."/>
            <person name="Brambilla E.-M."/>
            <person name="Klenk H.-P."/>
            <person name="Eisen J.A."/>
        </authorList>
    </citation>
    <scope>NUCLEOTIDE SEQUENCE [LARGE SCALE GENOMIC DNA]</scope>
    <source>
        <strain evidence="13 14">DSM 21528</strain>
    </source>
</reference>
<comment type="similarity">
    <text evidence="1 11">Belongs to the RNA polymerase alpha chain family.</text>
</comment>